<feature type="region of interest" description="Disordered" evidence="5">
    <location>
        <begin position="240"/>
        <end position="271"/>
    </location>
</feature>
<comment type="pathway">
    <text evidence="1">Biopolymer metabolism; poly-(R)-3-hydroxybutanoate biosynthesis.</text>
</comment>
<keyword evidence="3" id="KW-0583">PHB biosynthesis</keyword>
<dbReference type="Proteomes" id="UP000588068">
    <property type="component" value="Unassembled WGS sequence"/>
</dbReference>
<dbReference type="EMBL" id="JACHHZ010000004">
    <property type="protein sequence ID" value="MBB6094601.1"/>
    <property type="molecule type" value="Genomic_DNA"/>
</dbReference>
<dbReference type="GO" id="GO:0042619">
    <property type="term" value="P:poly-hydroxybutyrate biosynthetic process"/>
    <property type="evidence" value="ECO:0007669"/>
    <property type="project" value="UniProtKB-KW"/>
</dbReference>
<feature type="compositionally biased region" description="Basic residues" evidence="5">
    <location>
        <begin position="249"/>
        <end position="271"/>
    </location>
</feature>
<keyword evidence="4" id="KW-0175">Coiled coil</keyword>
<evidence type="ECO:0000256" key="1">
    <source>
        <dbReference type="ARBA" id="ARBA00004683"/>
    </source>
</evidence>
<organism evidence="6 7">
    <name type="scientific">Povalibacter uvarum</name>
    <dbReference type="NCBI Taxonomy" id="732238"/>
    <lineage>
        <taxon>Bacteria</taxon>
        <taxon>Pseudomonadati</taxon>
        <taxon>Pseudomonadota</taxon>
        <taxon>Gammaproteobacteria</taxon>
        <taxon>Steroidobacterales</taxon>
        <taxon>Steroidobacteraceae</taxon>
        <taxon>Povalibacter</taxon>
    </lineage>
</organism>
<comment type="caution">
    <text evidence="6">The sequence shown here is derived from an EMBL/GenBank/DDBJ whole genome shotgun (WGS) entry which is preliminary data.</text>
</comment>
<dbReference type="InterPro" id="IPR010123">
    <property type="entry name" value="PHA_synth_III_E"/>
</dbReference>
<name>A0A841HMV3_9GAMM</name>
<evidence type="ECO:0000256" key="4">
    <source>
        <dbReference type="SAM" id="Coils"/>
    </source>
</evidence>
<gene>
    <name evidence="6" type="ORF">HNQ60_003488</name>
</gene>
<dbReference type="UniPathway" id="UPA00917"/>
<dbReference type="AlphaFoldDB" id="A0A841HMV3"/>
<protein>
    <recommendedName>
        <fullName evidence="2">Poly(3-hydroxyalkanoate) polymerase subunit PhaE</fullName>
    </recommendedName>
</protein>
<evidence type="ECO:0000256" key="3">
    <source>
        <dbReference type="ARBA" id="ARBA00022752"/>
    </source>
</evidence>
<proteinExistence type="predicted"/>
<keyword evidence="7" id="KW-1185">Reference proteome</keyword>
<evidence type="ECO:0000256" key="5">
    <source>
        <dbReference type="SAM" id="MobiDB-lite"/>
    </source>
</evidence>
<evidence type="ECO:0000313" key="6">
    <source>
        <dbReference type="EMBL" id="MBB6094601.1"/>
    </source>
</evidence>
<sequence length="271" mass="30041">MGDQDPKANGSPWAAEWIEQQRELLRQRTAAGGAGGTEEVRAIGDKWLDLGQSWLQGIADTASQGTQSFAGFQVGEELLDAWKSAWTAAGVTQQSAARAFSDMLGRLPPVGLAREHTEAWRELAAAQAECAQLEQELRGALLGVQRDALDLLEQRVRERKEPIGGYRDLYNLWVECAEQVFAKVAHSETYGKLQAELGNASMRLRARQQKVVEYGLRQFDLPTRSELNSVHRQIRALKQQVADLSQGRSKPKAKKAVRAAPKRRAAKGRSR</sequence>
<feature type="coiled-coil region" evidence="4">
    <location>
        <begin position="116"/>
        <end position="143"/>
    </location>
</feature>
<evidence type="ECO:0000256" key="2">
    <source>
        <dbReference type="ARBA" id="ARBA00019066"/>
    </source>
</evidence>
<evidence type="ECO:0000313" key="7">
    <source>
        <dbReference type="Proteomes" id="UP000588068"/>
    </source>
</evidence>
<reference evidence="6 7" key="1">
    <citation type="submission" date="2020-08" db="EMBL/GenBank/DDBJ databases">
        <title>Genomic Encyclopedia of Type Strains, Phase IV (KMG-IV): sequencing the most valuable type-strain genomes for metagenomic binning, comparative biology and taxonomic classification.</title>
        <authorList>
            <person name="Goeker M."/>
        </authorList>
    </citation>
    <scope>NUCLEOTIDE SEQUENCE [LARGE SCALE GENOMIC DNA]</scope>
    <source>
        <strain evidence="6 7">DSM 26723</strain>
    </source>
</reference>
<dbReference type="Pfam" id="PF09712">
    <property type="entry name" value="PHA_synth_III_E"/>
    <property type="match status" value="1"/>
</dbReference>
<accession>A0A841HMV3</accession>